<evidence type="ECO:0000256" key="2">
    <source>
        <dbReference type="SAM" id="Phobius"/>
    </source>
</evidence>
<reference evidence="3 4" key="1">
    <citation type="journal article" date="2011" name="J. Bacteriol.">
        <title>Draft genome sequence of Caloramator australicus strain RC3T, a thermoanaerobe from the Great Artesian Basin of Australia.</title>
        <authorList>
            <person name="Ogg C.D."/>
            <person name="Patel B.K.C."/>
        </authorList>
    </citation>
    <scope>NUCLEOTIDE SEQUENCE [LARGE SCALE GENOMIC DNA]</scope>
    <source>
        <strain evidence="3 4">RC3</strain>
    </source>
</reference>
<evidence type="ECO:0000313" key="4">
    <source>
        <dbReference type="Proteomes" id="UP000007652"/>
    </source>
</evidence>
<dbReference type="Proteomes" id="UP000007652">
    <property type="component" value="Unassembled WGS sequence"/>
</dbReference>
<feature type="coiled-coil region" evidence="1">
    <location>
        <begin position="10"/>
        <end position="72"/>
    </location>
</feature>
<feature type="transmembrane region" description="Helical" evidence="2">
    <location>
        <begin position="79"/>
        <end position="97"/>
    </location>
</feature>
<dbReference type="OrthoDB" id="1904583at2"/>
<keyword evidence="1" id="KW-0175">Coiled coil</keyword>
<evidence type="ECO:0000256" key="1">
    <source>
        <dbReference type="SAM" id="Coils"/>
    </source>
</evidence>
<gene>
    <name evidence="3" type="ORF">CAAU_0823</name>
</gene>
<evidence type="ECO:0000313" key="3">
    <source>
        <dbReference type="EMBL" id="CCJ32907.1"/>
    </source>
</evidence>
<keyword evidence="2" id="KW-0812">Transmembrane</keyword>
<comment type="caution">
    <text evidence="3">The sequence shown here is derived from an EMBL/GenBank/DDBJ whole genome shotgun (WGS) entry which is preliminary data.</text>
</comment>
<keyword evidence="2" id="KW-1133">Transmembrane helix</keyword>
<dbReference type="EMBL" id="CAKP01000036">
    <property type="protein sequence ID" value="CCJ32907.1"/>
    <property type="molecule type" value="Genomic_DNA"/>
</dbReference>
<dbReference type="eggNOG" id="ENOG502ZGYC">
    <property type="taxonomic scope" value="Bacteria"/>
</dbReference>
<dbReference type="RefSeq" id="WP_008908183.1">
    <property type="nucleotide sequence ID" value="NZ_CAKP01000036.1"/>
</dbReference>
<accession>I7LIF7</accession>
<keyword evidence="4" id="KW-1185">Reference proteome</keyword>
<proteinExistence type="predicted"/>
<organism evidence="3 4">
    <name type="scientific">Caloramator australicus RC3</name>
    <dbReference type="NCBI Taxonomy" id="857293"/>
    <lineage>
        <taxon>Bacteria</taxon>
        <taxon>Bacillati</taxon>
        <taxon>Bacillota</taxon>
        <taxon>Clostridia</taxon>
        <taxon>Eubacteriales</taxon>
        <taxon>Clostridiaceae</taxon>
        <taxon>Caloramator</taxon>
    </lineage>
</organism>
<protein>
    <submittedName>
        <fullName evidence="3">Uncharacterized protein</fullName>
    </submittedName>
</protein>
<dbReference type="AlphaFoldDB" id="I7LIF7"/>
<keyword evidence="2" id="KW-0472">Membrane</keyword>
<sequence length="105" mass="12152">MNDCKNCVYIDTLSKRVAELEKDVERVKQDIIEIKEINAENRANFKRIFDEIAQIRRAVEKIAEKIDEIEKRPAKNWDVIVAALLSSAAAFFLSQILEMSIIDKK</sequence>
<name>I7LIF7_9CLOT</name>